<feature type="non-terminal residue" evidence="3">
    <location>
        <position position="312"/>
    </location>
</feature>
<feature type="region of interest" description="Disordered" evidence="2">
    <location>
        <begin position="269"/>
        <end position="312"/>
    </location>
</feature>
<dbReference type="EMBL" id="GL737562">
    <property type="protein sequence ID" value="EFX59911.1"/>
    <property type="molecule type" value="Genomic_DNA"/>
</dbReference>
<dbReference type="InParanoid" id="E9I7W9"/>
<feature type="non-terminal residue" evidence="3">
    <location>
        <position position="1"/>
    </location>
</feature>
<evidence type="ECO:0000256" key="2">
    <source>
        <dbReference type="SAM" id="MobiDB-lite"/>
    </source>
</evidence>
<dbReference type="Proteomes" id="UP000000305">
    <property type="component" value="Unassembled WGS sequence"/>
</dbReference>
<name>E9I7W9_DAPPU</name>
<gene>
    <name evidence="3" type="ORF">DAPPUDRAFT_126287</name>
</gene>
<dbReference type="AlphaFoldDB" id="E9I7W9"/>
<evidence type="ECO:0000256" key="1">
    <source>
        <dbReference type="SAM" id="Coils"/>
    </source>
</evidence>
<dbReference type="KEGG" id="dpx:DAPPUDRAFT_126287"/>
<proteinExistence type="predicted"/>
<feature type="compositionally biased region" description="Polar residues" evidence="2">
    <location>
        <begin position="288"/>
        <end position="303"/>
    </location>
</feature>
<organism evidence="3 4">
    <name type="scientific">Daphnia pulex</name>
    <name type="common">Water flea</name>
    <dbReference type="NCBI Taxonomy" id="6669"/>
    <lineage>
        <taxon>Eukaryota</taxon>
        <taxon>Metazoa</taxon>
        <taxon>Ecdysozoa</taxon>
        <taxon>Arthropoda</taxon>
        <taxon>Crustacea</taxon>
        <taxon>Branchiopoda</taxon>
        <taxon>Diplostraca</taxon>
        <taxon>Cladocera</taxon>
        <taxon>Anomopoda</taxon>
        <taxon>Daphniidae</taxon>
        <taxon>Daphnia</taxon>
    </lineage>
</organism>
<keyword evidence="1" id="KW-0175">Coiled coil</keyword>
<evidence type="ECO:0000313" key="3">
    <source>
        <dbReference type="EMBL" id="EFX59911.1"/>
    </source>
</evidence>
<evidence type="ECO:0000313" key="4">
    <source>
        <dbReference type="Proteomes" id="UP000000305"/>
    </source>
</evidence>
<reference evidence="3 4" key="1">
    <citation type="journal article" date="2011" name="Science">
        <title>The ecoresponsive genome of Daphnia pulex.</title>
        <authorList>
            <person name="Colbourne J.K."/>
            <person name="Pfrender M.E."/>
            <person name="Gilbert D."/>
            <person name="Thomas W.K."/>
            <person name="Tucker A."/>
            <person name="Oakley T.H."/>
            <person name="Tokishita S."/>
            <person name="Aerts A."/>
            <person name="Arnold G.J."/>
            <person name="Basu M.K."/>
            <person name="Bauer D.J."/>
            <person name="Caceres C.E."/>
            <person name="Carmel L."/>
            <person name="Casola C."/>
            <person name="Choi J.H."/>
            <person name="Detter J.C."/>
            <person name="Dong Q."/>
            <person name="Dusheyko S."/>
            <person name="Eads B.D."/>
            <person name="Frohlich T."/>
            <person name="Geiler-Samerotte K.A."/>
            <person name="Gerlach D."/>
            <person name="Hatcher P."/>
            <person name="Jogdeo S."/>
            <person name="Krijgsveld J."/>
            <person name="Kriventseva E.V."/>
            <person name="Kultz D."/>
            <person name="Laforsch C."/>
            <person name="Lindquist E."/>
            <person name="Lopez J."/>
            <person name="Manak J.R."/>
            <person name="Muller J."/>
            <person name="Pangilinan J."/>
            <person name="Patwardhan R.P."/>
            <person name="Pitluck S."/>
            <person name="Pritham E.J."/>
            <person name="Rechtsteiner A."/>
            <person name="Rho M."/>
            <person name="Rogozin I.B."/>
            <person name="Sakarya O."/>
            <person name="Salamov A."/>
            <person name="Schaack S."/>
            <person name="Shapiro H."/>
            <person name="Shiga Y."/>
            <person name="Skalitzky C."/>
            <person name="Smith Z."/>
            <person name="Souvorov A."/>
            <person name="Sung W."/>
            <person name="Tang Z."/>
            <person name="Tsuchiya D."/>
            <person name="Tu H."/>
            <person name="Vos H."/>
            <person name="Wang M."/>
            <person name="Wolf Y.I."/>
            <person name="Yamagata H."/>
            <person name="Yamada T."/>
            <person name="Ye Y."/>
            <person name="Shaw J.R."/>
            <person name="Andrews J."/>
            <person name="Crease T.J."/>
            <person name="Tang H."/>
            <person name="Lucas S.M."/>
            <person name="Robertson H.M."/>
            <person name="Bork P."/>
            <person name="Koonin E.V."/>
            <person name="Zdobnov E.M."/>
            <person name="Grigoriev I.V."/>
            <person name="Lynch M."/>
            <person name="Boore J.L."/>
        </authorList>
    </citation>
    <scope>NUCLEOTIDE SEQUENCE [LARGE SCALE GENOMIC DNA]</scope>
</reference>
<keyword evidence="4" id="KW-1185">Reference proteome</keyword>
<accession>E9I7W9</accession>
<sequence length="312" mass="35009">PTISCPTRSPCPTNTDVNLPDFSENDIVIKDATTSITISDTFSQPESINSKPEITRTIISVEPEVIDAIDPQVEKDKLIKYLTWKIKDFEQEYTKSNNEIIELKQEIKSLNEENKILIEKLNENNHQRENTAFIQNKPDANETKNNPTLDECKKVKEDWEKCRTDKGNVATSVSAQTSTQTSLSTYVNPVSLPSTDNKYDIPSMFQHFADKMKGAANPEVMDKTLIEDFSREVTVHNNIKKLKNYTITMTLSLHEKIITEETVITEAAPEIGSPRVVGSNPPDPTKPLQRNNIPIGTESSVDPHSNAHDVDG</sequence>
<dbReference type="HOGENOM" id="CLU_906923_0_0_1"/>
<feature type="coiled-coil region" evidence="1">
    <location>
        <begin position="86"/>
        <end position="127"/>
    </location>
</feature>
<protein>
    <submittedName>
        <fullName evidence="3">Uncharacterized protein</fullName>
    </submittedName>
</protein>